<reference evidence="2 3" key="1">
    <citation type="submission" date="2017-11" db="EMBL/GenBank/DDBJ databases">
        <title>Draft Genome Sequence of Sporolactobacillus inulinus NBRC 111894 Isolated from Koso, a Japanese Sugar-Vegetable Fermented Beverage.</title>
        <authorList>
            <person name="Chiou T.Y."/>
            <person name="Oshima K."/>
            <person name="Suda W."/>
            <person name="Hattori M."/>
            <person name="Takahashi T."/>
        </authorList>
    </citation>
    <scope>NUCLEOTIDE SEQUENCE [LARGE SCALE GENOMIC DNA]</scope>
    <source>
        <strain evidence="2 3">NBRC111894</strain>
    </source>
</reference>
<gene>
    <name evidence="2" type="ORF">NBRC111894_901</name>
</gene>
<comment type="caution">
    <text evidence="2">The sequence shown here is derived from an EMBL/GenBank/DDBJ whole genome shotgun (WGS) entry which is preliminary data.</text>
</comment>
<keyword evidence="2" id="KW-0808">Transferase</keyword>
<evidence type="ECO:0000313" key="3">
    <source>
        <dbReference type="Proteomes" id="UP000319716"/>
    </source>
</evidence>
<dbReference type="SUPFAM" id="SSF51726">
    <property type="entry name" value="UROD/MetE-like"/>
    <property type="match status" value="1"/>
</dbReference>
<evidence type="ECO:0000313" key="2">
    <source>
        <dbReference type="EMBL" id="GAY75347.1"/>
    </source>
</evidence>
<dbReference type="EMBL" id="BEXB01000005">
    <property type="protein sequence ID" value="GAY75347.1"/>
    <property type="molecule type" value="Genomic_DNA"/>
</dbReference>
<dbReference type="GO" id="GO:0032259">
    <property type="term" value="P:methylation"/>
    <property type="evidence" value="ECO:0007669"/>
    <property type="project" value="UniProtKB-KW"/>
</dbReference>
<dbReference type="EC" id="2.1.1.14" evidence="2"/>
<dbReference type="GO" id="GO:0008652">
    <property type="term" value="P:amino acid biosynthetic process"/>
    <property type="evidence" value="ECO:0007669"/>
    <property type="project" value="InterPro"/>
</dbReference>
<name>A0A4Y1Z8G7_9BACL</name>
<protein>
    <submittedName>
        <fullName evidence="2">5-methyltetrahydropteroyltriglutamate-homocysteine methyltransferase</fullName>
        <ecNumber evidence="2">2.1.1.14</ecNumber>
    </submittedName>
</protein>
<feature type="domain" description="Cobalamin-independent methionine synthase MetE N-terminal" evidence="1">
    <location>
        <begin position="6"/>
        <end position="52"/>
    </location>
</feature>
<dbReference type="InterPro" id="IPR013215">
    <property type="entry name" value="Cbl-indep_Met_Synth_N"/>
</dbReference>
<dbReference type="GO" id="GO:0008270">
    <property type="term" value="F:zinc ion binding"/>
    <property type="evidence" value="ECO:0007669"/>
    <property type="project" value="InterPro"/>
</dbReference>
<sequence>MGKVLSANLGYPRIGEKREWKRALEAFWAGKSSKETFLETIKALRLSYLKNKRISVLI</sequence>
<dbReference type="Proteomes" id="UP000319716">
    <property type="component" value="Unassembled WGS sequence"/>
</dbReference>
<dbReference type="Pfam" id="PF08267">
    <property type="entry name" value="Meth_synt_1"/>
    <property type="match status" value="1"/>
</dbReference>
<dbReference type="InterPro" id="IPR038071">
    <property type="entry name" value="UROD/MetE-like_sf"/>
</dbReference>
<dbReference type="Gene3D" id="3.20.20.210">
    <property type="match status" value="1"/>
</dbReference>
<accession>A0A4Y1Z8G7</accession>
<organism evidence="2 3">
    <name type="scientific">Sporolactobacillus inulinus</name>
    <dbReference type="NCBI Taxonomy" id="2078"/>
    <lineage>
        <taxon>Bacteria</taxon>
        <taxon>Bacillati</taxon>
        <taxon>Bacillota</taxon>
        <taxon>Bacilli</taxon>
        <taxon>Bacillales</taxon>
        <taxon>Sporolactobacillaceae</taxon>
        <taxon>Sporolactobacillus</taxon>
    </lineage>
</organism>
<keyword evidence="2" id="KW-0489">Methyltransferase</keyword>
<dbReference type="AlphaFoldDB" id="A0A4Y1Z8G7"/>
<proteinExistence type="predicted"/>
<evidence type="ECO:0000259" key="1">
    <source>
        <dbReference type="Pfam" id="PF08267"/>
    </source>
</evidence>
<dbReference type="GO" id="GO:0003871">
    <property type="term" value="F:5-methyltetrahydropteroyltriglutamate-homocysteine S-methyltransferase activity"/>
    <property type="evidence" value="ECO:0007669"/>
    <property type="project" value="UniProtKB-EC"/>
</dbReference>